<dbReference type="GO" id="GO:0016491">
    <property type="term" value="F:oxidoreductase activity"/>
    <property type="evidence" value="ECO:0007669"/>
    <property type="project" value="UniProtKB-KW"/>
</dbReference>
<proteinExistence type="inferred from homology"/>
<protein>
    <submittedName>
        <fullName evidence="3">3-oxoacyl-[acyl-carrier protein] reductase</fullName>
    </submittedName>
</protein>
<dbReference type="Proteomes" id="UP000011717">
    <property type="component" value="Unassembled WGS sequence"/>
</dbReference>
<dbReference type="RefSeq" id="WP_008603920.1">
    <property type="nucleotide sequence ID" value="NZ_AMRV01000020.1"/>
</dbReference>
<dbReference type="PANTHER" id="PTHR43639">
    <property type="entry name" value="OXIDOREDUCTASE, SHORT-CHAIN DEHYDROGENASE/REDUCTASE FAMILY (AFU_ORTHOLOGUE AFUA_5G02870)"/>
    <property type="match status" value="1"/>
</dbReference>
<dbReference type="Gene3D" id="3.40.50.720">
    <property type="entry name" value="NAD(P)-binding Rossmann-like Domain"/>
    <property type="match status" value="1"/>
</dbReference>
<dbReference type="PROSITE" id="PS00061">
    <property type="entry name" value="ADH_SHORT"/>
    <property type="match status" value="1"/>
</dbReference>
<evidence type="ECO:0000313" key="4">
    <source>
        <dbReference type="Proteomes" id="UP000011717"/>
    </source>
</evidence>
<accession>M2U1G2</accession>
<dbReference type="CDD" id="cd05233">
    <property type="entry name" value="SDR_c"/>
    <property type="match status" value="1"/>
</dbReference>
<dbReference type="InterPro" id="IPR036291">
    <property type="entry name" value="NAD(P)-bd_dom_sf"/>
</dbReference>
<dbReference type="SUPFAM" id="SSF51735">
    <property type="entry name" value="NAD(P)-binding Rossmann-fold domains"/>
    <property type="match status" value="1"/>
</dbReference>
<comment type="similarity">
    <text evidence="1">Belongs to the short-chain dehydrogenases/reductases (SDR) family.</text>
</comment>
<sequence length="311" mass="31495">MSPVDRRAVLSATLAGVAATIPVAATAQTPREQSPLGGKVAFVTGAARGIGRATAVELARRGADVALLDIAEPQATGSATAYQLAGADDLREAERLVRAEGVRALPIVADVRDLAAMRAAGERTVAELGGIDIAVLNAGIWGTPDTVDEMDSNVWRDVIDINLIGAMNSAQGVLAGLRRSDGGRMVIISSVSAQTGGSADSIAYNASKWGVTGLMKSLALALGPDGVRVNAVAPGPVDTVLLRDGVLRGSRGLSSSEAQEQSVREGQPLPVGIMEPQAIADTVAFLAGPEAANISGTTIDVNAGSSANTSV</sequence>
<dbReference type="PANTHER" id="PTHR43639:SF1">
    <property type="entry name" value="SHORT-CHAIN DEHYDROGENASE_REDUCTASE FAMILY PROTEIN"/>
    <property type="match status" value="1"/>
</dbReference>
<evidence type="ECO:0000256" key="1">
    <source>
        <dbReference type="ARBA" id="ARBA00006484"/>
    </source>
</evidence>
<keyword evidence="4" id="KW-1185">Reference proteome</keyword>
<dbReference type="Pfam" id="PF13561">
    <property type="entry name" value="adh_short_C2"/>
    <property type="match status" value="1"/>
</dbReference>
<evidence type="ECO:0000313" key="3">
    <source>
        <dbReference type="EMBL" id="EMD81673.1"/>
    </source>
</evidence>
<reference evidence="3 4" key="1">
    <citation type="journal article" date="2013" name="Genome Announc.">
        <title>Draft Genome Sequence of Strain JLT2015T, Belonging to the Family Sphingomonadaceae of the Alphaproteobacteria.</title>
        <authorList>
            <person name="Tang K."/>
            <person name="Liu K."/>
            <person name="Li S."/>
            <person name="Jiao N."/>
        </authorList>
    </citation>
    <scope>NUCLEOTIDE SEQUENCE [LARGE SCALE GENOMIC DNA]</scope>
    <source>
        <strain evidence="3 4">JLT2015</strain>
    </source>
</reference>
<dbReference type="OrthoDB" id="9789398at2"/>
<name>M2U1G2_9SPHN</name>
<dbReference type="PRINTS" id="PR00081">
    <property type="entry name" value="GDHRDH"/>
</dbReference>
<dbReference type="PRINTS" id="PR00080">
    <property type="entry name" value="SDRFAMILY"/>
</dbReference>
<comment type="caution">
    <text evidence="3">The sequence shown here is derived from an EMBL/GenBank/DDBJ whole genome shotgun (WGS) entry which is preliminary data.</text>
</comment>
<dbReference type="InterPro" id="IPR002347">
    <property type="entry name" value="SDR_fam"/>
</dbReference>
<evidence type="ECO:0000256" key="2">
    <source>
        <dbReference type="ARBA" id="ARBA00023002"/>
    </source>
</evidence>
<gene>
    <name evidence="3" type="ORF">C725_2957</name>
</gene>
<organism evidence="3 4">
    <name type="scientific">Pacificimonas flava</name>
    <dbReference type="NCBI Taxonomy" id="1234595"/>
    <lineage>
        <taxon>Bacteria</taxon>
        <taxon>Pseudomonadati</taxon>
        <taxon>Pseudomonadota</taxon>
        <taxon>Alphaproteobacteria</taxon>
        <taxon>Sphingomonadales</taxon>
        <taxon>Sphingosinicellaceae</taxon>
        <taxon>Pacificimonas</taxon>
    </lineage>
</organism>
<dbReference type="FunFam" id="3.40.50.720:FF:000084">
    <property type="entry name" value="Short-chain dehydrogenase reductase"/>
    <property type="match status" value="1"/>
</dbReference>
<keyword evidence="2" id="KW-0560">Oxidoreductase</keyword>
<dbReference type="EMBL" id="AMRV01000020">
    <property type="protein sequence ID" value="EMD81673.1"/>
    <property type="molecule type" value="Genomic_DNA"/>
</dbReference>
<dbReference type="InterPro" id="IPR020904">
    <property type="entry name" value="Sc_DH/Rdtase_CS"/>
</dbReference>
<dbReference type="AlphaFoldDB" id="M2U1G2"/>